<name>F2T658_AJEDA</name>
<dbReference type="AlphaFoldDB" id="F2T658"/>
<dbReference type="Proteomes" id="UP000007802">
    <property type="component" value="Unassembled WGS sequence"/>
</dbReference>
<reference evidence="1" key="1">
    <citation type="submission" date="2010-03" db="EMBL/GenBank/DDBJ databases">
        <title>Annotation of Blastomyces dermatitidis strain ATCC 18188.</title>
        <authorList>
            <consortium name="The Broad Institute Genome Sequencing Platform"/>
            <consortium name="Broad Institute Genome Sequencing Center for Infectious Disease."/>
            <person name="Cuomo C."/>
            <person name="Klein B."/>
            <person name="Sullivan T."/>
            <person name="Heitman J."/>
            <person name="Young S."/>
            <person name="Zeng Q."/>
            <person name="Gargeya S."/>
            <person name="Alvarado L."/>
            <person name="Berlin A.M."/>
            <person name="Chapman S.B."/>
            <person name="Chen Z."/>
            <person name="Freedman E."/>
            <person name="Gellesch M."/>
            <person name="Goldberg J."/>
            <person name="Griggs A."/>
            <person name="Gujja S."/>
            <person name="Heilman E."/>
            <person name="Heiman D."/>
            <person name="Howarth C."/>
            <person name="Mehta T."/>
            <person name="Neiman D."/>
            <person name="Pearson M."/>
            <person name="Roberts A."/>
            <person name="Saif S."/>
            <person name="Shea T."/>
            <person name="Shenoy N."/>
            <person name="Sisk P."/>
            <person name="Stolte C."/>
            <person name="Sykes S."/>
            <person name="White J."/>
            <person name="Yandava C."/>
            <person name="Haas B."/>
            <person name="Nusbaum C."/>
            <person name="Birren B."/>
        </authorList>
    </citation>
    <scope>NUCLEOTIDE SEQUENCE [LARGE SCALE GENOMIC DNA]</scope>
    <source>
        <strain evidence="1">ATCC 18188</strain>
    </source>
</reference>
<dbReference type="HOGENOM" id="CLU_156663_2_0_1"/>
<accession>F2T658</accession>
<organism evidence="1">
    <name type="scientific">Ajellomyces dermatitidis (strain ATCC 18188 / CBS 674.68)</name>
    <name type="common">Blastomyces dermatitidis</name>
    <dbReference type="NCBI Taxonomy" id="653446"/>
    <lineage>
        <taxon>Eukaryota</taxon>
        <taxon>Fungi</taxon>
        <taxon>Dikarya</taxon>
        <taxon>Ascomycota</taxon>
        <taxon>Pezizomycotina</taxon>
        <taxon>Eurotiomycetes</taxon>
        <taxon>Eurotiomycetidae</taxon>
        <taxon>Onygenales</taxon>
        <taxon>Ajellomycetaceae</taxon>
        <taxon>Blastomyces</taxon>
    </lineage>
</organism>
<dbReference type="EMBL" id="GG749410">
    <property type="protein sequence ID" value="EGE78721.1"/>
    <property type="molecule type" value="Genomic_DNA"/>
</dbReference>
<proteinExistence type="predicted"/>
<evidence type="ECO:0000313" key="1">
    <source>
        <dbReference type="EMBL" id="EGE78721.1"/>
    </source>
</evidence>
<protein>
    <submittedName>
        <fullName evidence="1">Uncharacterized protein</fullName>
    </submittedName>
</protein>
<gene>
    <name evidence="1" type="ORF">BDDG_01658</name>
</gene>
<sequence length="84" mass="9113">MGRVEPQRGLGAAGSVTAVSLFTILADSSYKLSVLLVSSAALQAYDYLLSICIISDQAYVNMPRFSINDPRAAAHFHNLIINKR</sequence>